<sequence length="102" mass="10184">MKAAIAYEHDDDDDDAVVLANSRSVPVLYVNGRAVPPSVASRARPNQTLLDFLRNDLGLSGTKLGGGAGRAPSSSAAACAVVVIANGGTGAGMAGAAYRTSP</sequence>
<gene>
    <name evidence="1" type="ORF">ACHAW5_008625</name>
</gene>
<dbReference type="AlphaFoldDB" id="A0ABD3QET3"/>
<reference evidence="1 2" key="1">
    <citation type="submission" date="2024-10" db="EMBL/GenBank/DDBJ databases">
        <title>Updated reference genomes for cyclostephanoid diatoms.</title>
        <authorList>
            <person name="Roberts W.R."/>
            <person name="Alverson A.J."/>
        </authorList>
    </citation>
    <scope>NUCLEOTIDE SEQUENCE [LARGE SCALE GENOMIC DNA]</scope>
    <source>
        <strain evidence="1 2">AJA276-08</strain>
    </source>
</reference>
<dbReference type="Proteomes" id="UP001530315">
    <property type="component" value="Unassembled WGS sequence"/>
</dbReference>
<dbReference type="Gene3D" id="3.10.20.30">
    <property type="match status" value="1"/>
</dbReference>
<dbReference type="InterPro" id="IPR012675">
    <property type="entry name" value="Beta-grasp_dom_sf"/>
</dbReference>
<keyword evidence="2" id="KW-1185">Reference proteome</keyword>
<accession>A0ABD3QET3</accession>
<name>A0ABD3QET3_9STRA</name>
<evidence type="ECO:0000313" key="1">
    <source>
        <dbReference type="EMBL" id="KAL3798326.1"/>
    </source>
</evidence>
<evidence type="ECO:0000313" key="2">
    <source>
        <dbReference type="Proteomes" id="UP001530315"/>
    </source>
</evidence>
<proteinExistence type="predicted"/>
<dbReference type="EMBL" id="JALLAZ020000298">
    <property type="protein sequence ID" value="KAL3798326.1"/>
    <property type="molecule type" value="Genomic_DNA"/>
</dbReference>
<comment type="caution">
    <text evidence="1">The sequence shown here is derived from an EMBL/GenBank/DDBJ whole genome shotgun (WGS) entry which is preliminary data.</text>
</comment>
<organism evidence="1 2">
    <name type="scientific">Stephanodiscus triporus</name>
    <dbReference type="NCBI Taxonomy" id="2934178"/>
    <lineage>
        <taxon>Eukaryota</taxon>
        <taxon>Sar</taxon>
        <taxon>Stramenopiles</taxon>
        <taxon>Ochrophyta</taxon>
        <taxon>Bacillariophyta</taxon>
        <taxon>Coscinodiscophyceae</taxon>
        <taxon>Thalassiosirophycidae</taxon>
        <taxon>Stephanodiscales</taxon>
        <taxon>Stephanodiscaceae</taxon>
        <taxon>Stephanodiscus</taxon>
    </lineage>
</organism>
<protein>
    <submittedName>
        <fullName evidence="1">Uncharacterized protein</fullName>
    </submittedName>
</protein>